<keyword evidence="2" id="KW-0217">Developmental protein</keyword>
<name>A0A2P5DQ24_PARAD</name>
<comment type="similarity">
    <text evidence="1">Belongs to the CLV3/ESR signal peptide family.</text>
</comment>
<dbReference type="OrthoDB" id="753861at2759"/>
<evidence type="ECO:0000256" key="5">
    <source>
        <dbReference type="SAM" id="MobiDB-lite"/>
    </source>
</evidence>
<sequence>MALKFSQLLFFFLWLSLLLLLFREFRNFKSKFNAKHNISINLMTYSSISNNIHPLITRKVLASSFDFTPFLNHQHQIQQEEEEEQRHKKRRRSSPNMPEPSHDRAAGDEESEIDPRYGVEKRRVPTGPNPLHH</sequence>
<evidence type="ECO:0000256" key="3">
    <source>
        <dbReference type="ARBA" id="ARBA00022782"/>
    </source>
</evidence>
<evidence type="ECO:0000313" key="7">
    <source>
        <dbReference type="Proteomes" id="UP000237105"/>
    </source>
</evidence>
<organism evidence="6 7">
    <name type="scientific">Parasponia andersonii</name>
    <name type="common">Sponia andersonii</name>
    <dbReference type="NCBI Taxonomy" id="3476"/>
    <lineage>
        <taxon>Eukaryota</taxon>
        <taxon>Viridiplantae</taxon>
        <taxon>Streptophyta</taxon>
        <taxon>Embryophyta</taxon>
        <taxon>Tracheophyta</taxon>
        <taxon>Spermatophyta</taxon>
        <taxon>Magnoliopsida</taxon>
        <taxon>eudicotyledons</taxon>
        <taxon>Gunneridae</taxon>
        <taxon>Pentapetalae</taxon>
        <taxon>rosids</taxon>
        <taxon>fabids</taxon>
        <taxon>Rosales</taxon>
        <taxon>Cannabaceae</taxon>
        <taxon>Parasponia</taxon>
    </lineage>
</organism>
<gene>
    <name evidence="6" type="ORF">PanWU01x14_043690</name>
</gene>
<evidence type="ECO:0000256" key="1">
    <source>
        <dbReference type="ARBA" id="ARBA00005416"/>
    </source>
</evidence>
<dbReference type="AlphaFoldDB" id="A0A2P5DQ24"/>
<dbReference type="InterPro" id="IPR039618">
    <property type="entry name" value="CLE9-13"/>
</dbReference>
<protein>
    <submittedName>
        <fullName evidence="6">CLAVATA3/ESR (CLE)-related protein</fullName>
    </submittedName>
</protein>
<accession>A0A2P5DQ24</accession>
<evidence type="ECO:0000256" key="4">
    <source>
        <dbReference type="ARBA" id="ARBA00023278"/>
    </source>
</evidence>
<keyword evidence="3" id="KW-0221">Differentiation</keyword>
<feature type="region of interest" description="Disordered" evidence="5">
    <location>
        <begin position="74"/>
        <end position="133"/>
    </location>
</feature>
<reference evidence="7" key="1">
    <citation type="submission" date="2016-06" db="EMBL/GenBank/DDBJ databases">
        <title>Parallel loss of symbiosis genes in relatives of nitrogen-fixing non-legume Parasponia.</title>
        <authorList>
            <person name="Van Velzen R."/>
            <person name="Holmer R."/>
            <person name="Bu F."/>
            <person name="Rutten L."/>
            <person name="Van Zeijl A."/>
            <person name="Liu W."/>
            <person name="Santuari L."/>
            <person name="Cao Q."/>
            <person name="Sharma T."/>
            <person name="Shen D."/>
            <person name="Roswanjaya Y."/>
            <person name="Wardhani T."/>
            <person name="Kalhor M.S."/>
            <person name="Jansen J."/>
            <person name="Van den Hoogen J."/>
            <person name="Gungor B."/>
            <person name="Hartog M."/>
            <person name="Hontelez J."/>
            <person name="Verver J."/>
            <person name="Yang W.-C."/>
            <person name="Schijlen E."/>
            <person name="Repin R."/>
            <person name="Schilthuizen M."/>
            <person name="Schranz E."/>
            <person name="Heidstra R."/>
            <person name="Miyata K."/>
            <person name="Fedorova E."/>
            <person name="Kohlen W."/>
            <person name="Bisseling T."/>
            <person name="Smit S."/>
            <person name="Geurts R."/>
        </authorList>
    </citation>
    <scope>NUCLEOTIDE SEQUENCE [LARGE SCALE GENOMIC DNA]</scope>
    <source>
        <strain evidence="7">cv. WU1-14</strain>
    </source>
</reference>
<keyword evidence="4" id="KW-0379">Hydroxylation</keyword>
<keyword evidence="7" id="KW-1185">Reference proteome</keyword>
<dbReference type="EMBL" id="JXTB01000024">
    <property type="protein sequence ID" value="PON75402.1"/>
    <property type="molecule type" value="Genomic_DNA"/>
</dbReference>
<feature type="compositionally biased region" description="Basic and acidic residues" evidence="5">
    <location>
        <begin position="100"/>
        <end position="123"/>
    </location>
</feature>
<proteinExistence type="inferred from homology"/>
<dbReference type="Proteomes" id="UP000237105">
    <property type="component" value="Unassembled WGS sequence"/>
</dbReference>
<evidence type="ECO:0000313" key="6">
    <source>
        <dbReference type="EMBL" id="PON75402.1"/>
    </source>
</evidence>
<evidence type="ECO:0000256" key="2">
    <source>
        <dbReference type="ARBA" id="ARBA00022473"/>
    </source>
</evidence>
<dbReference type="GO" id="GO:0030154">
    <property type="term" value="P:cell differentiation"/>
    <property type="evidence" value="ECO:0007669"/>
    <property type="project" value="UniProtKB-KW"/>
</dbReference>
<dbReference type="PANTHER" id="PTHR34359">
    <property type="entry name" value="CLAVATA3/ESR (CLE)-RELATED PROTEIN 10"/>
    <property type="match status" value="1"/>
</dbReference>
<dbReference type="PANTHER" id="PTHR34359:SF28">
    <property type="entry name" value="CLAVATA3_ESR (CLE)-RELATED PROTEIN 12"/>
    <property type="match status" value="1"/>
</dbReference>
<comment type="caution">
    <text evidence="6">The sequence shown here is derived from an EMBL/GenBank/DDBJ whole genome shotgun (WGS) entry which is preliminary data.</text>
</comment>